<reference evidence="1" key="1">
    <citation type="journal article" date="2015" name="Nature">
        <title>Complex archaea that bridge the gap between prokaryotes and eukaryotes.</title>
        <authorList>
            <person name="Spang A."/>
            <person name="Saw J.H."/>
            <person name="Jorgensen S.L."/>
            <person name="Zaremba-Niedzwiedzka K."/>
            <person name="Martijn J."/>
            <person name="Lind A.E."/>
            <person name="van Eijk R."/>
            <person name="Schleper C."/>
            <person name="Guy L."/>
            <person name="Ettema T.J."/>
        </authorList>
    </citation>
    <scope>NUCLEOTIDE SEQUENCE</scope>
</reference>
<evidence type="ECO:0000313" key="1">
    <source>
        <dbReference type="EMBL" id="KKK56246.1"/>
    </source>
</evidence>
<accession>A0A0F8Z808</accession>
<name>A0A0F8Z808_9ZZZZ</name>
<feature type="non-terminal residue" evidence="1">
    <location>
        <position position="1"/>
    </location>
</feature>
<protein>
    <submittedName>
        <fullName evidence="1">Uncharacterized protein</fullName>
    </submittedName>
</protein>
<gene>
    <name evidence="1" type="ORF">LCGC14_3066440</name>
</gene>
<proteinExistence type="predicted"/>
<organism evidence="1">
    <name type="scientific">marine sediment metagenome</name>
    <dbReference type="NCBI Taxonomy" id="412755"/>
    <lineage>
        <taxon>unclassified sequences</taxon>
        <taxon>metagenomes</taxon>
        <taxon>ecological metagenomes</taxon>
    </lineage>
</organism>
<comment type="caution">
    <text evidence="1">The sequence shown here is derived from an EMBL/GenBank/DDBJ whole genome shotgun (WGS) entry which is preliminary data.</text>
</comment>
<dbReference type="AlphaFoldDB" id="A0A0F8Z808"/>
<dbReference type="EMBL" id="LAZR01065089">
    <property type="protein sequence ID" value="KKK56246.1"/>
    <property type="molecule type" value="Genomic_DNA"/>
</dbReference>
<sequence length="128" mass="14867">EGVATHVERLLAQERELMECKHPKSCWVDEGDCLIRVDEGSPPLYSPSMRRPRKYCSTCAEREKVREMCAQHFEKEALECANFADKETGESRAAWNREETRYEDCAWVIRQLDLTKDLAPSSREEGKK</sequence>